<dbReference type="PANTHER" id="PTHR36151:SF3">
    <property type="entry name" value="ER-BOUND OXYGENASE MPAB_MPAB'_RUBBER OXYGENASE CATALYTIC DOMAIN-CONTAINING PROTEIN"/>
    <property type="match status" value="1"/>
</dbReference>
<feature type="domain" description="ER-bound oxygenase mpaB/mpaB'/Rubber oxygenase catalytic" evidence="1">
    <location>
        <begin position="42"/>
        <end position="265"/>
    </location>
</feature>
<reference evidence="3" key="1">
    <citation type="journal article" date="2019" name="Int. J. Syst. Evol. Microbiol.">
        <title>The Global Catalogue of Microorganisms (GCM) 10K type strain sequencing project: providing services to taxonomists for standard genome sequencing and annotation.</title>
        <authorList>
            <consortium name="The Broad Institute Genomics Platform"/>
            <consortium name="The Broad Institute Genome Sequencing Center for Infectious Disease"/>
            <person name="Wu L."/>
            <person name="Ma J."/>
        </authorList>
    </citation>
    <scope>NUCLEOTIDE SEQUENCE [LARGE SCALE GENOMIC DNA]</scope>
    <source>
        <strain evidence="3">JCM 9377</strain>
    </source>
</reference>
<dbReference type="InterPro" id="IPR018713">
    <property type="entry name" value="MPAB/Lcp_cat_dom"/>
</dbReference>
<protein>
    <submittedName>
        <fullName evidence="2">Oxygenase MpaB family protein</fullName>
    </submittedName>
</protein>
<gene>
    <name evidence="2" type="ORF">GCM10010468_65270</name>
</gene>
<evidence type="ECO:0000313" key="3">
    <source>
        <dbReference type="Proteomes" id="UP001501237"/>
    </source>
</evidence>
<accession>A0ABP6QMM2</accession>
<dbReference type="EMBL" id="BAAAUV010000024">
    <property type="protein sequence ID" value="GAA3232985.1"/>
    <property type="molecule type" value="Genomic_DNA"/>
</dbReference>
<organism evidence="2 3">
    <name type="scientific">Actinocorallia longicatena</name>
    <dbReference type="NCBI Taxonomy" id="111803"/>
    <lineage>
        <taxon>Bacteria</taxon>
        <taxon>Bacillati</taxon>
        <taxon>Actinomycetota</taxon>
        <taxon>Actinomycetes</taxon>
        <taxon>Streptosporangiales</taxon>
        <taxon>Thermomonosporaceae</taxon>
        <taxon>Actinocorallia</taxon>
    </lineage>
</organism>
<dbReference type="RefSeq" id="WP_344835952.1">
    <property type="nucleotide sequence ID" value="NZ_BAAAUV010000024.1"/>
</dbReference>
<dbReference type="PANTHER" id="PTHR36151">
    <property type="entry name" value="BLR2777 PROTEIN"/>
    <property type="match status" value="1"/>
</dbReference>
<sequence length="293" mass="31745">MNPRTAIDDAYWAMLAAAHLPGEQYTEPVGDPGLFGPGSPIWYVHGDVSGVLGGVSGLLLGALNEPVTHGTNQHSNYLQDPIKRLGFTSSFVMGVTYGSTPVAEKLTGTIRAMHKRVHGTMPDGRPYSATSSDDIIWTGVTQAYSAARAHVRYHPKPLGGSDLDQYFAEYAVISEKLGATGVPKSRADVEDYFAMMRPRLTVSEETLEVIKFLRGPVGGDAATRISSKVLSRVATDLLPDFAKNLLGFRPRLPTTPLAARAAGHVFTRTLRYGVVWRPIKEAHDRVGTPYTPV</sequence>
<evidence type="ECO:0000313" key="2">
    <source>
        <dbReference type="EMBL" id="GAA3232985.1"/>
    </source>
</evidence>
<dbReference type="Pfam" id="PF09995">
    <property type="entry name" value="MPAB_Lcp_cat"/>
    <property type="match status" value="1"/>
</dbReference>
<evidence type="ECO:0000259" key="1">
    <source>
        <dbReference type="Pfam" id="PF09995"/>
    </source>
</evidence>
<dbReference type="Proteomes" id="UP001501237">
    <property type="component" value="Unassembled WGS sequence"/>
</dbReference>
<comment type="caution">
    <text evidence="2">The sequence shown here is derived from an EMBL/GenBank/DDBJ whole genome shotgun (WGS) entry which is preliminary data.</text>
</comment>
<proteinExistence type="predicted"/>
<keyword evidence="3" id="KW-1185">Reference proteome</keyword>
<name>A0ABP6QMM2_9ACTN</name>